<dbReference type="CDD" id="cd20221">
    <property type="entry name" value="PFM_Dln1-like"/>
    <property type="match status" value="1"/>
</dbReference>
<dbReference type="PANTHER" id="PTHR34007">
    <property type="entry name" value="AEROLYSIN-LIKE PROTEIN-RELATED"/>
    <property type="match status" value="1"/>
</dbReference>
<feature type="domain" description="Jacalin-type lectin" evidence="1">
    <location>
        <begin position="4"/>
        <end position="144"/>
    </location>
</feature>
<dbReference type="PANTHER" id="PTHR34007:SF1">
    <property type="entry name" value="AEROLYSIN-LIKE PROTEIN-RELATED"/>
    <property type="match status" value="1"/>
</dbReference>
<dbReference type="AlphaFoldDB" id="A0AAR2JWD6"/>
<sequence>MSYLAPILEIGGGGGSAFNFNGIDCGATLEKMGVWAGGWQIKAIKIWLTNGQSMQYGNPGDGPYSEYTFKPGEQITSLSLWGNGAGTRLGAIKFTTTLGGTFFPKMTSWGLKTEYPVDIGSGICMGVIGRSGSDIDCLGFIFINTIKSTVLTNVNYPTLHNIIPQVAVEELKSMTYHNDTTVDQQYTLETTKKIIKMSSWSVTNKIESTFNMSVRAGIPEVAEIESGFSLTVGVESTYSLEYSEENEEKFSFPVQVPHGKTVDAKMTIGRAVVDLPYTGTVKITCYNDSVLKFNISGVYNGLTYTTADIQVKEHDEA</sequence>
<dbReference type="Ensembl" id="ENSPNAT00000053304.1">
    <property type="protein sequence ID" value="ENSPNAP00000054552.1"/>
    <property type="gene ID" value="ENSPNAG00000037172.1"/>
</dbReference>
<dbReference type="Pfam" id="PF01419">
    <property type="entry name" value="Jacalin"/>
    <property type="match status" value="1"/>
</dbReference>
<dbReference type="InterPro" id="IPR001229">
    <property type="entry name" value="Jacalin-like_lectin_dom"/>
</dbReference>
<dbReference type="Gene3D" id="2.170.15.10">
    <property type="entry name" value="Proaerolysin, chain A, domain 3"/>
    <property type="match status" value="1"/>
</dbReference>
<reference evidence="2" key="2">
    <citation type="submission" date="2025-08" db="UniProtKB">
        <authorList>
            <consortium name="Ensembl"/>
        </authorList>
    </citation>
    <scope>IDENTIFICATION</scope>
</reference>
<evidence type="ECO:0000313" key="3">
    <source>
        <dbReference type="Proteomes" id="UP001501920"/>
    </source>
</evidence>
<organism evidence="2 3">
    <name type="scientific">Pygocentrus nattereri</name>
    <name type="common">Red-bellied piranha</name>
    <dbReference type="NCBI Taxonomy" id="42514"/>
    <lineage>
        <taxon>Eukaryota</taxon>
        <taxon>Metazoa</taxon>
        <taxon>Chordata</taxon>
        <taxon>Craniata</taxon>
        <taxon>Vertebrata</taxon>
        <taxon>Euteleostomi</taxon>
        <taxon>Actinopterygii</taxon>
        <taxon>Neopterygii</taxon>
        <taxon>Teleostei</taxon>
        <taxon>Ostariophysi</taxon>
        <taxon>Characiformes</taxon>
        <taxon>Characoidei</taxon>
        <taxon>Pygocentrus</taxon>
    </lineage>
</organism>
<name>A0AAR2JWD6_PYGNA</name>
<dbReference type="InterPro" id="IPR036404">
    <property type="entry name" value="Jacalin-like_lectin_dom_sf"/>
</dbReference>
<reference evidence="2" key="3">
    <citation type="submission" date="2025-09" db="UniProtKB">
        <authorList>
            <consortium name="Ensembl"/>
        </authorList>
    </citation>
    <scope>IDENTIFICATION</scope>
</reference>
<evidence type="ECO:0000259" key="1">
    <source>
        <dbReference type="PROSITE" id="PS51752"/>
    </source>
</evidence>
<dbReference type="GeneTree" id="ENSGT00390000003194"/>
<reference evidence="2 3" key="1">
    <citation type="submission" date="2020-10" db="EMBL/GenBank/DDBJ databases">
        <title>Pygocentrus nattereri (red-bellied piranha) genome, fPygNat1, primary haplotype.</title>
        <authorList>
            <person name="Myers G."/>
            <person name="Meyer A."/>
            <person name="Karagic N."/>
            <person name="Pippel M."/>
            <person name="Winkler S."/>
            <person name="Tracey A."/>
            <person name="Wood J."/>
            <person name="Formenti G."/>
            <person name="Howe K."/>
            <person name="Fedrigo O."/>
            <person name="Jarvis E.D."/>
        </authorList>
    </citation>
    <scope>NUCLEOTIDE SEQUENCE [LARGE SCALE GENOMIC DNA]</scope>
</reference>
<keyword evidence="3" id="KW-1185">Reference proteome</keyword>
<evidence type="ECO:0000313" key="2">
    <source>
        <dbReference type="Ensembl" id="ENSPNAP00000054552.1"/>
    </source>
</evidence>
<dbReference type="Gene3D" id="2.100.10.30">
    <property type="entry name" value="Jacalin-like lectin domain"/>
    <property type="match status" value="1"/>
</dbReference>
<protein>
    <recommendedName>
        <fullName evidence="1">Jacalin-type lectin domain-containing protein</fullName>
    </recommendedName>
</protein>
<proteinExistence type="predicted"/>
<dbReference type="CDD" id="cd09302">
    <property type="entry name" value="Jacalin_like"/>
    <property type="match status" value="1"/>
</dbReference>
<accession>A0AAR2JWD6</accession>
<dbReference type="PROSITE" id="PS51752">
    <property type="entry name" value="JACALIN_LECTIN"/>
    <property type="match status" value="1"/>
</dbReference>
<dbReference type="GeneID" id="108440524"/>
<dbReference type="InterPro" id="IPR053280">
    <property type="entry name" value="Aerolysin-like_pore-former"/>
</dbReference>
<dbReference type="RefSeq" id="XP_017574907.2">
    <property type="nucleotide sequence ID" value="XM_017719418.2"/>
</dbReference>
<dbReference type="SUPFAM" id="SSF56973">
    <property type="entry name" value="Aerolisin/ETX pore-forming domain"/>
    <property type="match status" value="1"/>
</dbReference>
<dbReference type="Proteomes" id="UP001501920">
    <property type="component" value="Chromosome 21"/>
</dbReference>